<protein>
    <submittedName>
        <fullName evidence="1">Glycine-rich RNA-binding protein blt801</fullName>
    </submittedName>
</protein>
<reference evidence="1 2" key="1">
    <citation type="journal article" date="2022" name="Plant J.">
        <title>Chromosome-level genome of Camellia lanceoleosa provides a valuable resource for understanding genome evolution and self-incompatibility.</title>
        <authorList>
            <person name="Gong W."/>
            <person name="Xiao S."/>
            <person name="Wang L."/>
            <person name="Liao Z."/>
            <person name="Chang Y."/>
            <person name="Mo W."/>
            <person name="Hu G."/>
            <person name="Li W."/>
            <person name="Zhao G."/>
            <person name="Zhu H."/>
            <person name="Hu X."/>
            <person name="Ji K."/>
            <person name="Xiang X."/>
            <person name="Song Q."/>
            <person name="Yuan D."/>
            <person name="Jin S."/>
            <person name="Zhang L."/>
        </authorList>
    </citation>
    <scope>NUCLEOTIDE SEQUENCE [LARGE SCALE GENOMIC DNA]</scope>
    <source>
        <strain evidence="1">SQ_2022a</strain>
    </source>
</reference>
<accession>A0ACC0HW27</accession>
<gene>
    <name evidence="1" type="ORF">LOK49_LG04G03496</name>
</gene>
<evidence type="ECO:0000313" key="1">
    <source>
        <dbReference type="EMBL" id="KAI8017673.1"/>
    </source>
</evidence>
<comment type="caution">
    <text evidence="1">The sequence shown here is derived from an EMBL/GenBank/DDBJ whole genome shotgun (WGS) entry which is preliminary data.</text>
</comment>
<sequence>MQCDLEREDQKPSLFKDVAAGYVDDVDYGAFSQFGEVIESKVRLIHTLQRSDLFRGSVPNGQDLDGRNITFNEAQSRGSNGGGGGGFRGGGRRREGGYGGGGCR</sequence>
<organism evidence="1 2">
    <name type="scientific">Camellia lanceoleosa</name>
    <dbReference type="NCBI Taxonomy" id="1840588"/>
    <lineage>
        <taxon>Eukaryota</taxon>
        <taxon>Viridiplantae</taxon>
        <taxon>Streptophyta</taxon>
        <taxon>Embryophyta</taxon>
        <taxon>Tracheophyta</taxon>
        <taxon>Spermatophyta</taxon>
        <taxon>Magnoliopsida</taxon>
        <taxon>eudicotyledons</taxon>
        <taxon>Gunneridae</taxon>
        <taxon>Pentapetalae</taxon>
        <taxon>asterids</taxon>
        <taxon>Ericales</taxon>
        <taxon>Theaceae</taxon>
        <taxon>Camellia</taxon>
    </lineage>
</organism>
<keyword evidence="2" id="KW-1185">Reference proteome</keyword>
<evidence type="ECO:0000313" key="2">
    <source>
        <dbReference type="Proteomes" id="UP001060215"/>
    </source>
</evidence>
<dbReference type="EMBL" id="CM045759">
    <property type="protein sequence ID" value="KAI8017673.1"/>
    <property type="molecule type" value="Genomic_DNA"/>
</dbReference>
<name>A0ACC0HW27_9ERIC</name>
<dbReference type="Proteomes" id="UP001060215">
    <property type="component" value="Chromosome 2"/>
</dbReference>
<proteinExistence type="predicted"/>